<gene>
    <name evidence="2" type="primary">20341644</name>
    <name evidence="1" type="ORF">GGTG_01186</name>
</gene>
<reference evidence="1" key="3">
    <citation type="submission" date="2010-09" db="EMBL/GenBank/DDBJ databases">
        <title>Annotation of Gaeumannomyces graminis var. tritici R3-111a-1.</title>
        <authorList>
            <consortium name="The Broad Institute Genome Sequencing Platform"/>
            <person name="Ma L.-J."/>
            <person name="Dead R."/>
            <person name="Young S.K."/>
            <person name="Zeng Q."/>
            <person name="Gargeya S."/>
            <person name="Fitzgerald M."/>
            <person name="Haas B."/>
            <person name="Abouelleil A."/>
            <person name="Alvarado L."/>
            <person name="Arachchi H.M."/>
            <person name="Berlin A."/>
            <person name="Brown A."/>
            <person name="Chapman S.B."/>
            <person name="Chen Z."/>
            <person name="Dunbar C."/>
            <person name="Freedman E."/>
            <person name="Gearin G."/>
            <person name="Gellesch M."/>
            <person name="Goldberg J."/>
            <person name="Griggs A."/>
            <person name="Gujja S."/>
            <person name="Heiman D."/>
            <person name="Howarth C."/>
            <person name="Larson L."/>
            <person name="Lui A."/>
            <person name="MacDonald P.J.P."/>
            <person name="Mehta T."/>
            <person name="Montmayeur A."/>
            <person name="Murphy C."/>
            <person name="Neiman D."/>
            <person name="Pearson M."/>
            <person name="Priest M."/>
            <person name="Roberts A."/>
            <person name="Saif S."/>
            <person name="Shea T."/>
            <person name="Shenoy N."/>
            <person name="Sisk P."/>
            <person name="Stolte C."/>
            <person name="Sykes S."/>
            <person name="Yandava C."/>
            <person name="Wortman J."/>
            <person name="Nusbaum C."/>
            <person name="Birren B."/>
        </authorList>
    </citation>
    <scope>NUCLEOTIDE SEQUENCE</scope>
    <source>
        <strain evidence="1">R3-111a-1</strain>
    </source>
</reference>
<reference evidence="2" key="4">
    <citation type="journal article" date="2015" name="G3 (Bethesda)">
        <title>Genome sequences of three phytopathogenic species of the Magnaporthaceae family of fungi.</title>
        <authorList>
            <person name="Okagaki L.H."/>
            <person name="Nunes C.C."/>
            <person name="Sailsbery J."/>
            <person name="Clay B."/>
            <person name="Brown D."/>
            <person name="John T."/>
            <person name="Oh Y."/>
            <person name="Young N."/>
            <person name="Fitzgerald M."/>
            <person name="Haas B.J."/>
            <person name="Zeng Q."/>
            <person name="Young S."/>
            <person name="Adiconis X."/>
            <person name="Fan L."/>
            <person name="Levin J.Z."/>
            <person name="Mitchell T.K."/>
            <person name="Okubara P.A."/>
            <person name="Farman M.L."/>
            <person name="Kohn L.M."/>
            <person name="Birren B."/>
            <person name="Ma L.-J."/>
            <person name="Dean R.A."/>
        </authorList>
    </citation>
    <scope>NUCLEOTIDE SEQUENCE</scope>
    <source>
        <strain evidence="2">R3-111a-1</strain>
    </source>
</reference>
<evidence type="ECO:0000313" key="2">
    <source>
        <dbReference type="EnsemblFungi" id="EJT81202"/>
    </source>
</evidence>
<dbReference type="Proteomes" id="UP000006039">
    <property type="component" value="Unassembled WGS sequence"/>
</dbReference>
<accession>J3NIV2</accession>
<proteinExistence type="predicted"/>
<dbReference type="RefSeq" id="XP_009217211.1">
    <property type="nucleotide sequence ID" value="XM_009218947.1"/>
</dbReference>
<dbReference type="HOGENOM" id="CLU_2498002_0_0_1"/>
<reference evidence="3" key="1">
    <citation type="submission" date="2010-07" db="EMBL/GenBank/DDBJ databases">
        <title>The genome sequence of Gaeumannomyces graminis var. tritici strain R3-111a-1.</title>
        <authorList>
            <consortium name="The Broad Institute Genome Sequencing Platform"/>
            <person name="Ma L.-J."/>
            <person name="Dead R."/>
            <person name="Young S."/>
            <person name="Zeng Q."/>
            <person name="Koehrsen M."/>
            <person name="Alvarado L."/>
            <person name="Berlin A."/>
            <person name="Chapman S.B."/>
            <person name="Chen Z."/>
            <person name="Freedman E."/>
            <person name="Gellesch M."/>
            <person name="Goldberg J."/>
            <person name="Griggs A."/>
            <person name="Gujja S."/>
            <person name="Heilman E.R."/>
            <person name="Heiman D."/>
            <person name="Hepburn T."/>
            <person name="Howarth C."/>
            <person name="Jen D."/>
            <person name="Larson L."/>
            <person name="Mehta T."/>
            <person name="Neiman D."/>
            <person name="Pearson M."/>
            <person name="Roberts A."/>
            <person name="Saif S."/>
            <person name="Shea T."/>
            <person name="Shenoy N."/>
            <person name="Sisk P."/>
            <person name="Stolte C."/>
            <person name="Sykes S."/>
            <person name="Walk T."/>
            <person name="White J."/>
            <person name="Yandava C."/>
            <person name="Haas B."/>
            <person name="Nusbaum C."/>
            <person name="Birren B."/>
        </authorList>
    </citation>
    <scope>NUCLEOTIDE SEQUENCE [LARGE SCALE GENOMIC DNA]</scope>
    <source>
        <strain evidence="3">R3-111a-1</strain>
    </source>
</reference>
<name>J3NIV2_GAET3</name>
<sequence>MTSASLATATSDSWLVHHYLFPSSFSPCLLPASFHSAAETPAPFRSSHTMFVSTDPPAVFSTLTTRVGALVHVVGQHRVLFDVLDG</sequence>
<protein>
    <submittedName>
        <fullName evidence="1 2">Uncharacterized protein</fullName>
    </submittedName>
</protein>
<dbReference type="AlphaFoldDB" id="J3NIV2"/>
<organism evidence="1">
    <name type="scientific">Gaeumannomyces tritici (strain R3-111a-1)</name>
    <name type="common">Wheat and barley take-all root rot fungus</name>
    <name type="synonym">Gaeumannomyces graminis var. tritici</name>
    <dbReference type="NCBI Taxonomy" id="644352"/>
    <lineage>
        <taxon>Eukaryota</taxon>
        <taxon>Fungi</taxon>
        <taxon>Dikarya</taxon>
        <taxon>Ascomycota</taxon>
        <taxon>Pezizomycotina</taxon>
        <taxon>Sordariomycetes</taxon>
        <taxon>Sordariomycetidae</taxon>
        <taxon>Magnaporthales</taxon>
        <taxon>Magnaporthaceae</taxon>
        <taxon>Gaeumannomyces</taxon>
    </lineage>
</organism>
<dbReference type="EnsemblFungi" id="EJT81202">
    <property type="protein sequence ID" value="EJT81202"/>
    <property type="gene ID" value="GGTG_01186"/>
</dbReference>
<dbReference type="EMBL" id="GL385395">
    <property type="protein sequence ID" value="EJT81202.1"/>
    <property type="molecule type" value="Genomic_DNA"/>
</dbReference>
<reference evidence="1" key="2">
    <citation type="submission" date="2010-07" db="EMBL/GenBank/DDBJ databases">
        <authorList>
            <consortium name="The Broad Institute Genome Sequencing Platform"/>
            <consortium name="Broad Institute Genome Sequencing Center for Infectious Disease"/>
            <person name="Ma L.-J."/>
            <person name="Dead R."/>
            <person name="Young S."/>
            <person name="Zeng Q."/>
            <person name="Koehrsen M."/>
            <person name="Alvarado L."/>
            <person name="Berlin A."/>
            <person name="Chapman S.B."/>
            <person name="Chen Z."/>
            <person name="Freedman E."/>
            <person name="Gellesch M."/>
            <person name="Goldberg J."/>
            <person name="Griggs A."/>
            <person name="Gujja S."/>
            <person name="Heilman E.R."/>
            <person name="Heiman D."/>
            <person name="Hepburn T."/>
            <person name="Howarth C."/>
            <person name="Jen D."/>
            <person name="Larson L."/>
            <person name="Mehta T."/>
            <person name="Neiman D."/>
            <person name="Pearson M."/>
            <person name="Roberts A."/>
            <person name="Saif S."/>
            <person name="Shea T."/>
            <person name="Shenoy N."/>
            <person name="Sisk P."/>
            <person name="Stolte C."/>
            <person name="Sykes S."/>
            <person name="Walk T."/>
            <person name="White J."/>
            <person name="Yandava C."/>
            <person name="Haas B."/>
            <person name="Nusbaum C."/>
            <person name="Birren B."/>
        </authorList>
    </citation>
    <scope>NUCLEOTIDE SEQUENCE</scope>
    <source>
        <strain evidence="1">R3-111a-1</strain>
    </source>
</reference>
<dbReference type="VEuPathDB" id="FungiDB:GGTG_01186"/>
<dbReference type="GeneID" id="20341644"/>
<evidence type="ECO:0000313" key="1">
    <source>
        <dbReference type="EMBL" id="EJT81202.1"/>
    </source>
</evidence>
<evidence type="ECO:0000313" key="3">
    <source>
        <dbReference type="Proteomes" id="UP000006039"/>
    </source>
</evidence>
<reference evidence="2" key="5">
    <citation type="submission" date="2018-04" db="UniProtKB">
        <authorList>
            <consortium name="EnsemblFungi"/>
        </authorList>
    </citation>
    <scope>IDENTIFICATION</scope>
    <source>
        <strain evidence="2">R3-111a-1</strain>
    </source>
</reference>
<keyword evidence="3" id="KW-1185">Reference proteome</keyword>